<dbReference type="KEGG" id="ttf:THTE_1742"/>
<keyword evidence="2" id="KW-1185">Reference proteome</keyword>
<organism evidence="1 2">
    <name type="scientific">Thermogutta terrifontis</name>
    <dbReference type="NCBI Taxonomy" id="1331910"/>
    <lineage>
        <taxon>Bacteria</taxon>
        <taxon>Pseudomonadati</taxon>
        <taxon>Planctomycetota</taxon>
        <taxon>Planctomycetia</taxon>
        <taxon>Pirellulales</taxon>
        <taxon>Thermoguttaceae</taxon>
        <taxon>Thermogutta</taxon>
    </lineage>
</organism>
<dbReference type="RefSeq" id="WP_157731858.1">
    <property type="nucleotide sequence ID" value="NZ_CP018477.1"/>
</dbReference>
<dbReference type="AlphaFoldDB" id="A0A286REE7"/>
<proteinExistence type="predicted"/>
<sequence>MNEKIGFAVKKCSALCHGEYGRIHWIFIRAIQQLLVQPIGHDRAVARWEQSMNRPYGQDWPG</sequence>
<gene>
    <name evidence="1" type="ORF">THTE_1742</name>
</gene>
<evidence type="ECO:0000313" key="1">
    <source>
        <dbReference type="EMBL" id="ASV74344.1"/>
    </source>
</evidence>
<accession>A0A286REE7</accession>
<protein>
    <submittedName>
        <fullName evidence="1">Uncharacterized protein</fullName>
    </submittedName>
</protein>
<dbReference type="Proteomes" id="UP000215086">
    <property type="component" value="Chromosome"/>
</dbReference>
<reference evidence="1 2" key="1">
    <citation type="journal article" name="Front. Microbiol.">
        <title>Sugar Metabolism of the First Thermophilic Planctomycete Thermogutta terrifontis: Comparative Genomic and Transcriptomic Approaches.</title>
        <authorList>
            <person name="Elcheninov A.G."/>
            <person name="Menzel P."/>
            <person name="Gudbergsdottir S.R."/>
            <person name="Slesarev A.I."/>
            <person name="Kadnikov V.V."/>
            <person name="Krogh A."/>
            <person name="Bonch-Osmolovskaya E.A."/>
            <person name="Peng X."/>
            <person name="Kublanov I.V."/>
        </authorList>
    </citation>
    <scope>NUCLEOTIDE SEQUENCE [LARGE SCALE GENOMIC DNA]</scope>
    <source>
        <strain evidence="1 2">R1</strain>
    </source>
</reference>
<name>A0A286REE7_9BACT</name>
<dbReference type="EMBL" id="CP018477">
    <property type="protein sequence ID" value="ASV74344.1"/>
    <property type="molecule type" value="Genomic_DNA"/>
</dbReference>
<evidence type="ECO:0000313" key="2">
    <source>
        <dbReference type="Proteomes" id="UP000215086"/>
    </source>
</evidence>